<evidence type="ECO:0000256" key="5">
    <source>
        <dbReference type="ARBA" id="ARBA00023136"/>
    </source>
</evidence>
<reference evidence="7 9" key="2">
    <citation type="journal article" date="2016" name="Genome Announc.">
        <title>Genome Sequence of Nitrosomonas communis Strain Nm2, a Mesophilic Ammonia-Oxidizing Bacterium Isolated from Mediterranean Soil.</title>
        <authorList>
            <person name="Kozlowski J.A."/>
            <person name="Kits K.D."/>
            <person name="Stein L.Y."/>
        </authorList>
    </citation>
    <scope>NUCLEOTIDE SEQUENCE [LARGE SCALE GENOMIC DNA]</scope>
    <source>
        <strain evidence="7 9">Nm2</strain>
    </source>
</reference>
<feature type="transmembrane region" description="Helical" evidence="6">
    <location>
        <begin position="196"/>
        <end position="219"/>
    </location>
</feature>
<feature type="transmembrane region" description="Helical" evidence="6">
    <location>
        <begin position="30"/>
        <end position="50"/>
    </location>
</feature>
<dbReference type="AlphaFoldDB" id="A0A0F7KDJ2"/>
<comment type="subcellular location">
    <subcellularLocation>
        <location evidence="1">Membrane</location>
        <topology evidence="1">Multi-pass membrane protein</topology>
    </subcellularLocation>
</comment>
<feature type="transmembrane region" description="Helical" evidence="6">
    <location>
        <begin position="150"/>
        <end position="175"/>
    </location>
</feature>
<reference evidence="8 10" key="3">
    <citation type="submission" date="2019-07" db="EMBL/GenBank/DDBJ databases">
        <title>Active sludge and wastewater microbial communities from Klosterneuburg, Austria.</title>
        <authorList>
            <person name="Wagner M."/>
        </authorList>
    </citation>
    <scope>NUCLEOTIDE SEQUENCE [LARGE SCALE GENOMIC DNA]</scope>
    <source>
        <strain evidence="8 10">Nm2</strain>
    </source>
</reference>
<feature type="transmembrane region" description="Helical" evidence="6">
    <location>
        <begin position="261"/>
        <end position="280"/>
    </location>
</feature>
<reference evidence="9" key="1">
    <citation type="submission" date="2015-05" db="EMBL/GenBank/DDBJ databases">
        <title>Draft genome of Nitrosomonas communis strain Nm2.</title>
        <authorList>
            <person name="Kozlowski J.A."/>
            <person name="Kits K.D."/>
            <person name="Stein L.Y."/>
        </authorList>
    </citation>
    <scope>NUCLEOTIDE SEQUENCE [LARGE SCALE GENOMIC DNA]</scope>
    <source>
        <strain evidence="9">Nm2</strain>
    </source>
</reference>
<dbReference type="GO" id="GO:0055085">
    <property type="term" value="P:transmembrane transport"/>
    <property type="evidence" value="ECO:0007669"/>
    <property type="project" value="TreeGrafter"/>
</dbReference>
<dbReference type="PATRIC" id="fig|44574.3.peg.1687"/>
<evidence type="ECO:0000313" key="8">
    <source>
        <dbReference type="EMBL" id="TYP78362.1"/>
    </source>
</evidence>
<feature type="transmembrane region" description="Helical" evidence="6">
    <location>
        <begin position="7"/>
        <end position="24"/>
    </location>
</feature>
<evidence type="ECO:0000256" key="1">
    <source>
        <dbReference type="ARBA" id="ARBA00004141"/>
    </source>
</evidence>
<evidence type="ECO:0000313" key="10">
    <source>
        <dbReference type="Proteomes" id="UP000324176"/>
    </source>
</evidence>
<evidence type="ECO:0000256" key="2">
    <source>
        <dbReference type="ARBA" id="ARBA00009773"/>
    </source>
</evidence>
<dbReference type="GO" id="GO:0016020">
    <property type="term" value="C:membrane"/>
    <property type="evidence" value="ECO:0007669"/>
    <property type="project" value="UniProtKB-SubCell"/>
</dbReference>
<dbReference type="EMBL" id="CP011451">
    <property type="protein sequence ID" value="AKH37616.1"/>
    <property type="molecule type" value="Genomic_DNA"/>
</dbReference>
<keyword evidence="4 6" id="KW-1133">Transmembrane helix</keyword>
<protein>
    <submittedName>
        <fullName evidence="8">Putative PurR-regulated permease PerM</fullName>
    </submittedName>
</protein>
<feature type="transmembrane region" description="Helical" evidence="6">
    <location>
        <begin position="300"/>
        <end position="325"/>
    </location>
</feature>
<dbReference type="Proteomes" id="UP000034156">
    <property type="component" value="Chromosome"/>
</dbReference>
<feature type="transmembrane region" description="Helical" evidence="6">
    <location>
        <begin position="225"/>
        <end position="254"/>
    </location>
</feature>
<dbReference type="Pfam" id="PF01594">
    <property type="entry name" value="AI-2E_transport"/>
    <property type="match status" value="1"/>
</dbReference>
<name>A0A0F7KDJ2_9PROT</name>
<accession>A0A0F7KDJ2</accession>
<comment type="similarity">
    <text evidence="2">Belongs to the autoinducer-2 exporter (AI-2E) (TC 2.A.86) family.</text>
</comment>
<dbReference type="KEGG" id="nco:AAW31_06985"/>
<keyword evidence="5 6" id="KW-0472">Membrane</keyword>
<gene>
    <name evidence="7" type="ORF">AAW31_06985</name>
    <name evidence="8" type="ORF">BCL69_107515</name>
</gene>
<proteinExistence type="inferred from homology"/>
<dbReference type="Proteomes" id="UP000324176">
    <property type="component" value="Unassembled WGS sequence"/>
</dbReference>
<keyword evidence="9" id="KW-1185">Reference proteome</keyword>
<dbReference type="PANTHER" id="PTHR21716:SF62">
    <property type="entry name" value="TRANSPORT PROTEIN YDBI-RELATED"/>
    <property type="match status" value="1"/>
</dbReference>
<evidence type="ECO:0000256" key="3">
    <source>
        <dbReference type="ARBA" id="ARBA00022692"/>
    </source>
</evidence>
<dbReference type="PANTHER" id="PTHR21716">
    <property type="entry name" value="TRANSMEMBRANE PROTEIN"/>
    <property type="match status" value="1"/>
</dbReference>
<evidence type="ECO:0000313" key="7">
    <source>
        <dbReference type="EMBL" id="AKH37616.1"/>
    </source>
</evidence>
<evidence type="ECO:0000313" key="9">
    <source>
        <dbReference type="Proteomes" id="UP000034156"/>
    </source>
</evidence>
<dbReference type="EMBL" id="VNHT01000075">
    <property type="protein sequence ID" value="TYP78362.1"/>
    <property type="molecule type" value="Genomic_DNA"/>
</dbReference>
<organism evidence="7 9">
    <name type="scientific">Nitrosomonas communis</name>
    <dbReference type="NCBI Taxonomy" id="44574"/>
    <lineage>
        <taxon>Bacteria</taxon>
        <taxon>Pseudomonadati</taxon>
        <taxon>Pseudomonadota</taxon>
        <taxon>Betaproteobacteria</taxon>
        <taxon>Nitrosomonadales</taxon>
        <taxon>Nitrosomonadaceae</taxon>
        <taxon>Nitrosomonas</taxon>
    </lineage>
</organism>
<sequence length="343" mass="37454">MPGEKALMYAGAFALVSILMVLLWKAGEVFLLIFAGVLLAVFLNSLSKWIHQKTHLPEKWSLAFVLLALSFVTAIGIWSIAPEVSDQIDRLTEYIPQAVDQARQQVLKYEWMRKLLEKKDQIARMASDGSNIPSTITGMFSSTFGALANFLVFLVIGIFLAINPRIYLNGIIRLVPQNRRSRTREILHEVGSALQSWLLAKIIAMFVVGILTAIGLSLIGIELALLLGIIAALLTFIPNIGPILALIPAALLALMHGSDNLIYVIALYMGVQVLESYVLTPLLQQDMVDLPPALIISMQILLGVLAGGLGIILATPMTAASMVLIRMIYIEDILGDRQSEAGP</sequence>
<evidence type="ECO:0000256" key="4">
    <source>
        <dbReference type="ARBA" id="ARBA00022989"/>
    </source>
</evidence>
<dbReference type="InterPro" id="IPR002549">
    <property type="entry name" value="AI-2E-like"/>
</dbReference>
<evidence type="ECO:0000256" key="6">
    <source>
        <dbReference type="SAM" id="Phobius"/>
    </source>
</evidence>
<keyword evidence="3 6" id="KW-0812">Transmembrane</keyword>
<feature type="transmembrane region" description="Helical" evidence="6">
    <location>
        <begin position="62"/>
        <end position="81"/>
    </location>
</feature>